<accession>A0A1Q5UAE5</accession>
<dbReference type="STRING" id="1316194.A0A1Q5UAE5"/>
<dbReference type="Proteomes" id="UP000186955">
    <property type="component" value="Unassembled WGS sequence"/>
</dbReference>
<keyword evidence="2" id="KW-1185">Reference proteome</keyword>
<protein>
    <submittedName>
        <fullName evidence="1">Uncharacterized protein</fullName>
    </submittedName>
</protein>
<evidence type="ECO:0000313" key="1">
    <source>
        <dbReference type="EMBL" id="OKP09439.1"/>
    </source>
</evidence>
<organism evidence="1 2">
    <name type="scientific">Penicillium subrubescens</name>
    <dbReference type="NCBI Taxonomy" id="1316194"/>
    <lineage>
        <taxon>Eukaryota</taxon>
        <taxon>Fungi</taxon>
        <taxon>Dikarya</taxon>
        <taxon>Ascomycota</taxon>
        <taxon>Pezizomycotina</taxon>
        <taxon>Eurotiomycetes</taxon>
        <taxon>Eurotiomycetidae</taxon>
        <taxon>Eurotiales</taxon>
        <taxon>Aspergillaceae</taxon>
        <taxon>Penicillium</taxon>
    </lineage>
</organism>
<dbReference type="EMBL" id="MNBE01000524">
    <property type="protein sequence ID" value="OKP09439.1"/>
    <property type="molecule type" value="Genomic_DNA"/>
</dbReference>
<reference evidence="1 2" key="1">
    <citation type="submission" date="2016-10" db="EMBL/GenBank/DDBJ databases">
        <title>Genome sequence of the ascomycete fungus Penicillium subrubescens.</title>
        <authorList>
            <person name="De Vries R.P."/>
            <person name="Peng M."/>
            <person name="Dilokpimol A."/>
            <person name="Hilden K."/>
            <person name="Makela M.R."/>
            <person name="Grigoriev I."/>
            <person name="Riley R."/>
            <person name="Granchi Z."/>
        </authorList>
    </citation>
    <scope>NUCLEOTIDE SEQUENCE [LARGE SCALE GENOMIC DNA]</scope>
    <source>
        <strain evidence="1 2">CBS 132785</strain>
    </source>
</reference>
<dbReference type="AlphaFoldDB" id="A0A1Q5UAE5"/>
<gene>
    <name evidence="1" type="ORF">PENSUB_5261</name>
</gene>
<comment type="caution">
    <text evidence="1">The sequence shown here is derived from an EMBL/GenBank/DDBJ whole genome shotgun (WGS) entry which is preliminary data.</text>
</comment>
<name>A0A1Q5UAE5_9EURO</name>
<sequence>MVTGKTLRKDTALPGNGACPLASPASFLQDSGDSYLSKDQLLALARGKLQRRIGTRYSDAVVTCLTYLDLENEDFGDEADFQDADGIEVGVRYIEKVTMRLNSVCV</sequence>
<proteinExistence type="predicted"/>
<evidence type="ECO:0000313" key="2">
    <source>
        <dbReference type="Proteomes" id="UP000186955"/>
    </source>
</evidence>